<keyword evidence="1" id="KW-1133">Transmembrane helix</keyword>
<dbReference type="EMBL" id="JARDXE010000018">
    <property type="protein sequence ID" value="MDE8648259.1"/>
    <property type="molecule type" value="Genomic_DNA"/>
</dbReference>
<dbReference type="Proteomes" id="UP000230886">
    <property type="component" value="Unassembled WGS sequence"/>
</dbReference>
<reference evidence="2" key="2">
    <citation type="submission" date="2023-02" db="EMBL/GenBank/DDBJ databases">
        <title>A novel hydrolase synthesized by Rhodococcus erythropolis HQ is responsible for the detoxification of Zearalenone.</title>
        <authorList>
            <person name="Hu J."/>
            <person name="Xu J."/>
        </authorList>
    </citation>
    <scope>NUCLEOTIDE SEQUENCE</scope>
    <source>
        <strain evidence="2">HQ</strain>
    </source>
</reference>
<evidence type="ECO:0000313" key="4">
    <source>
        <dbReference type="Proteomes" id="UP000230886"/>
    </source>
</evidence>
<keyword evidence="1" id="KW-0472">Membrane</keyword>
<proteinExistence type="predicted"/>
<dbReference type="Pfam" id="PF13398">
    <property type="entry name" value="Peptidase_M50B"/>
    <property type="match status" value="1"/>
</dbReference>
<feature type="transmembrane region" description="Helical" evidence="1">
    <location>
        <begin position="141"/>
        <end position="159"/>
    </location>
</feature>
<feature type="transmembrane region" description="Helical" evidence="1">
    <location>
        <begin position="20"/>
        <end position="40"/>
    </location>
</feature>
<dbReference type="EMBL" id="NOVD01000045">
    <property type="protein sequence ID" value="PCK23798.1"/>
    <property type="molecule type" value="Genomic_DNA"/>
</dbReference>
<accession>A0A069J8I3</accession>
<keyword evidence="1" id="KW-0812">Transmembrane</keyword>
<evidence type="ECO:0000313" key="2">
    <source>
        <dbReference type="EMBL" id="MDE8648259.1"/>
    </source>
</evidence>
<feature type="transmembrane region" description="Helical" evidence="1">
    <location>
        <begin position="211"/>
        <end position="234"/>
    </location>
</feature>
<dbReference type="RefSeq" id="WP_003940327.1">
    <property type="nucleotide sequence ID" value="NZ_AP026691.1"/>
</dbReference>
<dbReference type="AlphaFoldDB" id="A0A069J8I3"/>
<gene>
    <name evidence="3" type="ORF">CHR55_29225</name>
    <name evidence="2" type="ORF">PXH69_25155</name>
</gene>
<name>A0A069J8I3_RHOSG</name>
<dbReference type="GeneID" id="57484828"/>
<comment type="caution">
    <text evidence="3">The sequence shown here is derived from an EMBL/GenBank/DDBJ whole genome shotgun (WGS) entry which is preliminary data.</text>
</comment>
<accession>A0A2A5J2J5</accession>
<evidence type="ECO:0000313" key="3">
    <source>
        <dbReference type="EMBL" id="PCK23798.1"/>
    </source>
</evidence>
<dbReference type="Proteomes" id="UP001217325">
    <property type="component" value="Unassembled WGS sequence"/>
</dbReference>
<dbReference type="InterPro" id="IPR049500">
    <property type="entry name" value="Peptidase_M50B-like"/>
</dbReference>
<sequence>MNALETAWDRVAALSPNPPAWVVQLAALIAVIIVLEPHLWRIARNVVTIAHEGAHLIVAVLVGRRLKGLRLHSDTSGVAISSGKPTGFGVILMTFAGYVGPSILGLGAAGLLGAQRAVSVLWIGVFVIAVMMVLIRNLYGVFSLAVVGAVLFGLVWWGTQEQQVAAAYFLTLFLLFAGPRPVVELQRQRMRRGGAPDSDADQLARLSPIPAIVWVGLFLLVNVAVLVLGGWWILRPVGG</sequence>
<organism evidence="3 4">
    <name type="scientific">Rhodococcus qingshengii</name>
    <dbReference type="NCBI Taxonomy" id="334542"/>
    <lineage>
        <taxon>Bacteria</taxon>
        <taxon>Bacillati</taxon>
        <taxon>Actinomycetota</taxon>
        <taxon>Actinomycetes</taxon>
        <taxon>Mycobacteriales</taxon>
        <taxon>Nocardiaceae</taxon>
        <taxon>Rhodococcus</taxon>
        <taxon>Rhodococcus erythropolis group</taxon>
    </lineage>
</organism>
<reference evidence="3 4" key="1">
    <citation type="submission" date="2017-07" db="EMBL/GenBank/DDBJ databases">
        <title>Draft sequence of Rhodococcus enclensis 23b-28.</title>
        <authorList>
            <person name="Besaury L."/>
            <person name="Sancelme M."/>
            <person name="Amato P."/>
            <person name="Lallement A."/>
            <person name="Delort A.-M."/>
        </authorList>
    </citation>
    <scope>NUCLEOTIDE SEQUENCE [LARGE SCALE GENOMIC DNA]</scope>
    <source>
        <strain evidence="3 4">23b-28</strain>
    </source>
</reference>
<feature type="transmembrane region" description="Helical" evidence="1">
    <location>
        <begin position="117"/>
        <end position="134"/>
    </location>
</feature>
<feature type="transmembrane region" description="Helical" evidence="1">
    <location>
        <begin position="90"/>
        <end position="111"/>
    </location>
</feature>
<feature type="transmembrane region" description="Helical" evidence="1">
    <location>
        <begin position="165"/>
        <end position="183"/>
    </location>
</feature>
<protein>
    <submittedName>
        <fullName evidence="2">M50 family metallopeptidase</fullName>
    </submittedName>
</protein>
<evidence type="ECO:0000256" key="1">
    <source>
        <dbReference type="SAM" id="Phobius"/>
    </source>
</evidence>